<dbReference type="PROSITE" id="PS00061">
    <property type="entry name" value="ADH_SHORT"/>
    <property type="match status" value="1"/>
</dbReference>
<dbReference type="Proteomes" id="UP000188929">
    <property type="component" value="Unassembled WGS sequence"/>
</dbReference>
<dbReference type="PANTHER" id="PTHR43245">
    <property type="entry name" value="BIFUNCTIONAL POLYMYXIN RESISTANCE PROTEIN ARNA"/>
    <property type="match status" value="1"/>
</dbReference>
<dbReference type="OrthoDB" id="9801785at2"/>
<evidence type="ECO:0000313" key="3">
    <source>
        <dbReference type="Proteomes" id="UP000188929"/>
    </source>
</evidence>
<evidence type="ECO:0000313" key="2">
    <source>
        <dbReference type="EMBL" id="ONH29761.1"/>
    </source>
</evidence>
<dbReference type="Gene3D" id="3.40.50.720">
    <property type="entry name" value="NAD(P)-binding Rossmann-like Domain"/>
    <property type="match status" value="1"/>
</dbReference>
<organism evidence="2 3">
    <name type="scientific">Pseudofrankia asymbiotica</name>
    <dbReference type="NCBI Taxonomy" id="1834516"/>
    <lineage>
        <taxon>Bacteria</taxon>
        <taxon>Bacillati</taxon>
        <taxon>Actinomycetota</taxon>
        <taxon>Actinomycetes</taxon>
        <taxon>Frankiales</taxon>
        <taxon>Frankiaceae</taxon>
        <taxon>Pseudofrankia</taxon>
    </lineage>
</organism>
<protein>
    <submittedName>
        <fullName evidence="2">GDP-mannose 4,6-dehydratase</fullName>
    </submittedName>
</protein>
<accession>A0A1V2IAZ8</accession>
<dbReference type="InterPro" id="IPR020904">
    <property type="entry name" value="Sc_DH/Rdtase_CS"/>
</dbReference>
<dbReference type="InterPro" id="IPR001509">
    <property type="entry name" value="Epimerase_deHydtase"/>
</dbReference>
<evidence type="ECO:0000259" key="1">
    <source>
        <dbReference type="Pfam" id="PF01370"/>
    </source>
</evidence>
<keyword evidence="3" id="KW-1185">Reference proteome</keyword>
<dbReference type="Pfam" id="PF01370">
    <property type="entry name" value="Epimerase"/>
    <property type="match status" value="1"/>
</dbReference>
<dbReference type="STRING" id="1834516.BL253_16040"/>
<comment type="caution">
    <text evidence="2">The sequence shown here is derived from an EMBL/GenBank/DDBJ whole genome shotgun (WGS) entry which is preliminary data.</text>
</comment>
<dbReference type="SUPFAM" id="SSF51735">
    <property type="entry name" value="NAD(P)-binding Rossmann-fold domains"/>
    <property type="match status" value="1"/>
</dbReference>
<name>A0A1V2IAZ8_9ACTN</name>
<dbReference type="EMBL" id="MOMC01000031">
    <property type="protein sequence ID" value="ONH29761.1"/>
    <property type="molecule type" value="Genomic_DNA"/>
</dbReference>
<sequence>MKVVVTGGAGFLGSHLTRALLSAGCDVIVVDDLSTGAVSNLSGLPVKLVVGSVTDRAMLEEAAAGADSIVHLAARPSVERSLLDPLASHDVNVTGTLTVLDVAQRAEAHVIVTSSGSVYGDAGPLPCREDGAVAPRSPYAASKLAAEAYALGYQASFGLPVLVARLFTVFGPFQSVGHAYSAVIPSFIDAALSGRPLTVFGDGRQTRDIGYVEPIAAMLADATTRRLAHPRPVNLAFGNRVDLLTMVAHLEEIVGYTLPVAFGPARAGDVRDLQADVATVRALFPHATSVDLATALDATVAWYAARGGHRATPQGPPAVRGRA</sequence>
<gene>
    <name evidence="2" type="ORF">BL253_16040</name>
</gene>
<proteinExistence type="predicted"/>
<dbReference type="AlphaFoldDB" id="A0A1V2IAZ8"/>
<dbReference type="PANTHER" id="PTHR43245:SF13">
    <property type="entry name" value="UDP-D-APIOSE_UDP-D-XYLOSE SYNTHASE 2"/>
    <property type="match status" value="1"/>
</dbReference>
<dbReference type="InterPro" id="IPR036291">
    <property type="entry name" value="NAD(P)-bd_dom_sf"/>
</dbReference>
<dbReference type="Gene3D" id="3.90.25.10">
    <property type="entry name" value="UDP-galactose 4-epimerase, domain 1"/>
    <property type="match status" value="1"/>
</dbReference>
<dbReference type="RefSeq" id="WP_076817818.1">
    <property type="nucleotide sequence ID" value="NZ_MOMC01000031.1"/>
</dbReference>
<feature type="domain" description="NAD-dependent epimerase/dehydratase" evidence="1">
    <location>
        <begin position="3"/>
        <end position="235"/>
    </location>
</feature>
<reference evidence="3" key="1">
    <citation type="submission" date="2016-10" db="EMBL/GenBank/DDBJ databases">
        <title>Frankia sp. NRRL B-16386 Genome sequencing.</title>
        <authorList>
            <person name="Ghodhbane-Gtari F."/>
            <person name="Swanson E."/>
            <person name="Gueddou A."/>
            <person name="Hezbri K."/>
            <person name="Ktari K."/>
            <person name="Nouioui I."/>
            <person name="Morris K."/>
            <person name="Simpson S."/>
            <person name="Abebe-Akele F."/>
            <person name="Thomas K."/>
            <person name="Gtari M."/>
            <person name="Tisa L.S."/>
        </authorList>
    </citation>
    <scope>NUCLEOTIDE SEQUENCE [LARGE SCALE GENOMIC DNA]</scope>
    <source>
        <strain evidence="3">NRRL B-16386</strain>
    </source>
</reference>
<dbReference type="InterPro" id="IPR050177">
    <property type="entry name" value="Lipid_A_modif_metabolic_enz"/>
</dbReference>